<proteinExistence type="predicted"/>
<feature type="domain" description="HTH marR-type" evidence="1">
    <location>
        <begin position="1"/>
        <end position="88"/>
    </location>
</feature>
<evidence type="ECO:0000313" key="3">
    <source>
        <dbReference type="Proteomes" id="UP000294257"/>
    </source>
</evidence>
<dbReference type="Pfam" id="PF12802">
    <property type="entry name" value="MarR_2"/>
    <property type="match status" value="1"/>
</dbReference>
<dbReference type="SUPFAM" id="SSF46785">
    <property type="entry name" value="Winged helix' DNA-binding domain"/>
    <property type="match status" value="1"/>
</dbReference>
<organism evidence="2 3">
    <name type="scientific">Herbihabitans rhizosphaerae</name>
    <dbReference type="NCBI Taxonomy" id="1872711"/>
    <lineage>
        <taxon>Bacteria</taxon>
        <taxon>Bacillati</taxon>
        <taxon>Actinomycetota</taxon>
        <taxon>Actinomycetes</taxon>
        <taxon>Pseudonocardiales</taxon>
        <taxon>Pseudonocardiaceae</taxon>
        <taxon>Herbihabitans</taxon>
    </lineage>
</organism>
<evidence type="ECO:0000313" key="2">
    <source>
        <dbReference type="EMBL" id="RZS44278.1"/>
    </source>
</evidence>
<dbReference type="PANTHER" id="PTHR33164">
    <property type="entry name" value="TRANSCRIPTIONAL REGULATOR, MARR FAMILY"/>
    <property type="match status" value="1"/>
</dbReference>
<gene>
    <name evidence="2" type="ORF">EV193_101153</name>
</gene>
<protein>
    <submittedName>
        <fullName evidence="2">MarR family protein</fullName>
    </submittedName>
</protein>
<dbReference type="AlphaFoldDB" id="A0A4Q7L3T5"/>
<dbReference type="InterPro" id="IPR000835">
    <property type="entry name" value="HTH_MarR-typ"/>
</dbReference>
<evidence type="ECO:0000259" key="1">
    <source>
        <dbReference type="PROSITE" id="PS50995"/>
    </source>
</evidence>
<dbReference type="InterPro" id="IPR036390">
    <property type="entry name" value="WH_DNA-bd_sf"/>
</dbReference>
<reference evidence="2 3" key="1">
    <citation type="submission" date="2019-02" db="EMBL/GenBank/DDBJ databases">
        <title>Genomic Encyclopedia of Type Strains, Phase IV (KMG-IV): sequencing the most valuable type-strain genomes for metagenomic binning, comparative biology and taxonomic classification.</title>
        <authorList>
            <person name="Goeker M."/>
        </authorList>
    </citation>
    <scope>NUCLEOTIDE SEQUENCE [LARGE SCALE GENOMIC DNA]</scope>
    <source>
        <strain evidence="2 3">DSM 101727</strain>
    </source>
</reference>
<name>A0A4Q7L3T5_9PSEU</name>
<dbReference type="EMBL" id="SGWQ01000001">
    <property type="protein sequence ID" value="RZS44278.1"/>
    <property type="molecule type" value="Genomic_DNA"/>
</dbReference>
<dbReference type="InterPro" id="IPR039422">
    <property type="entry name" value="MarR/SlyA-like"/>
</dbReference>
<keyword evidence="3" id="KW-1185">Reference proteome</keyword>
<dbReference type="InterPro" id="IPR036388">
    <property type="entry name" value="WH-like_DNA-bd_sf"/>
</dbReference>
<sequence length="93" mass="10107">MAELAGLVLLSRSGVTRLVDRMERDGLVVRERVDEDGRGVVARLTSTGFDTLRAASSTHLAGVTRHFVSALSEEELRVVGELCGRLADQQVDQ</sequence>
<dbReference type="GO" id="GO:0006950">
    <property type="term" value="P:response to stress"/>
    <property type="evidence" value="ECO:0007669"/>
    <property type="project" value="TreeGrafter"/>
</dbReference>
<accession>A0A4Q7L3T5</accession>
<dbReference type="GO" id="GO:0003700">
    <property type="term" value="F:DNA-binding transcription factor activity"/>
    <property type="evidence" value="ECO:0007669"/>
    <property type="project" value="InterPro"/>
</dbReference>
<dbReference type="Gene3D" id="1.10.10.10">
    <property type="entry name" value="Winged helix-like DNA-binding domain superfamily/Winged helix DNA-binding domain"/>
    <property type="match status" value="1"/>
</dbReference>
<dbReference type="PROSITE" id="PS50995">
    <property type="entry name" value="HTH_MARR_2"/>
    <property type="match status" value="1"/>
</dbReference>
<dbReference type="PRINTS" id="PR00598">
    <property type="entry name" value="HTHMARR"/>
</dbReference>
<dbReference type="PANTHER" id="PTHR33164:SF99">
    <property type="entry name" value="MARR FAMILY REGULATORY PROTEIN"/>
    <property type="match status" value="1"/>
</dbReference>
<comment type="caution">
    <text evidence="2">The sequence shown here is derived from an EMBL/GenBank/DDBJ whole genome shotgun (WGS) entry which is preliminary data.</text>
</comment>
<dbReference type="Proteomes" id="UP000294257">
    <property type="component" value="Unassembled WGS sequence"/>
</dbReference>